<proteinExistence type="predicted"/>
<evidence type="ECO:0008006" key="5">
    <source>
        <dbReference type="Google" id="ProtNLM"/>
    </source>
</evidence>
<organism evidence="3 4">
    <name type="scientific">Parafrankia soli</name>
    <dbReference type="NCBI Taxonomy" id="2599596"/>
    <lineage>
        <taxon>Bacteria</taxon>
        <taxon>Bacillati</taxon>
        <taxon>Actinomycetota</taxon>
        <taxon>Actinomycetes</taxon>
        <taxon>Frankiales</taxon>
        <taxon>Frankiaceae</taxon>
        <taxon>Parafrankia</taxon>
    </lineage>
</organism>
<feature type="transmembrane region" description="Helical" evidence="2">
    <location>
        <begin position="75"/>
        <end position="96"/>
    </location>
</feature>
<evidence type="ECO:0000256" key="2">
    <source>
        <dbReference type="SAM" id="Phobius"/>
    </source>
</evidence>
<evidence type="ECO:0000313" key="3">
    <source>
        <dbReference type="EMBL" id="OHV39699.1"/>
    </source>
</evidence>
<reference evidence="4" key="1">
    <citation type="submission" date="2016-07" db="EMBL/GenBank/DDBJ databases">
        <title>Frankia sp. NRRL B-16219 Genome sequencing.</title>
        <authorList>
            <person name="Ghodhbane-Gtari F."/>
            <person name="Swanson E."/>
            <person name="Gueddou A."/>
            <person name="Louati M."/>
            <person name="Nouioui I."/>
            <person name="Hezbri K."/>
            <person name="Abebe-Akele F."/>
            <person name="Simpson S."/>
            <person name="Morris K."/>
            <person name="Thomas K."/>
            <person name="Gtari M."/>
            <person name="Tisa L.S."/>
        </authorList>
    </citation>
    <scope>NUCLEOTIDE SEQUENCE [LARGE SCALE GENOMIC DNA]</scope>
    <source>
        <strain evidence="4">NRRL B-16219</strain>
    </source>
</reference>
<feature type="transmembrane region" description="Helical" evidence="2">
    <location>
        <begin position="131"/>
        <end position="151"/>
    </location>
</feature>
<feature type="transmembrane region" description="Helical" evidence="2">
    <location>
        <begin position="46"/>
        <end position="69"/>
    </location>
</feature>
<keyword evidence="4" id="KW-1185">Reference proteome</keyword>
<sequence length="388" mass="40453">MKYRIETEEYADTHTVDGVTAPVARTRRVAVPVLPRDWDALAVRAVVGLVLALTLVSITWSTVSIAHLLDGTWTAYLAGGVFDLAWCATLGMAYIVRFRPDRRKVVDRVGWGLLAVTVTAIGLHGYQTGGIAVACIGASVSIAAKTLWWTFGHATRPELTADDKQWVDAQISTASAQLAVASVRRQVARAQDRVTAELLAIEASRRPPVGTVAANDVAPTALPGNPGEALLPVHAAPDVVPREAPQAALDAAPRGAGTAPADPAHSAAQDATRAVVGSTDEAPARTGADLAEQATAPHPPKRPTKQPATRSNRGVAVPRVARATRPAPRTDAELLAVLDALGDAAAGLSVRGAAGHLEIGETRAKRLLTEHAARGQASLSLVKTETAS</sequence>
<name>A0A1S1R1N6_9ACTN</name>
<feature type="region of interest" description="Disordered" evidence="1">
    <location>
        <begin position="246"/>
        <end position="326"/>
    </location>
</feature>
<evidence type="ECO:0000256" key="1">
    <source>
        <dbReference type="SAM" id="MobiDB-lite"/>
    </source>
</evidence>
<dbReference type="AlphaFoldDB" id="A0A1S1R1N6"/>
<keyword evidence="2" id="KW-0812">Transmembrane</keyword>
<keyword evidence="2" id="KW-1133">Transmembrane helix</keyword>
<feature type="transmembrane region" description="Helical" evidence="2">
    <location>
        <begin position="108"/>
        <end position="125"/>
    </location>
</feature>
<accession>A0A1S1R1N6</accession>
<feature type="compositionally biased region" description="Low complexity" evidence="1">
    <location>
        <begin position="315"/>
        <end position="326"/>
    </location>
</feature>
<protein>
    <recommendedName>
        <fullName evidence="5">Protein transporter Sec31</fullName>
    </recommendedName>
</protein>
<keyword evidence="2" id="KW-0472">Membrane</keyword>
<comment type="caution">
    <text evidence="3">The sequence shown here is derived from an EMBL/GenBank/DDBJ whole genome shotgun (WGS) entry which is preliminary data.</text>
</comment>
<dbReference type="EMBL" id="MAXA01000091">
    <property type="protein sequence ID" value="OHV39699.1"/>
    <property type="molecule type" value="Genomic_DNA"/>
</dbReference>
<dbReference type="Proteomes" id="UP000179769">
    <property type="component" value="Unassembled WGS sequence"/>
</dbReference>
<dbReference type="RefSeq" id="WP_071061074.1">
    <property type="nucleotide sequence ID" value="NZ_MAXA01000091.1"/>
</dbReference>
<gene>
    <name evidence="3" type="ORF">BBK14_13590</name>
</gene>
<evidence type="ECO:0000313" key="4">
    <source>
        <dbReference type="Proteomes" id="UP000179769"/>
    </source>
</evidence>